<dbReference type="GO" id="GO:0000049">
    <property type="term" value="F:tRNA binding"/>
    <property type="evidence" value="ECO:0007669"/>
    <property type="project" value="TreeGrafter"/>
</dbReference>
<evidence type="ECO:0000256" key="5">
    <source>
        <dbReference type="ARBA" id="ARBA00022737"/>
    </source>
</evidence>
<dbReference type="Gene3D" id="2.130.10.10">
    <property type="entry name" value="YVTN repeat-like/Quinoprotein amine dehydrogenase"/>
    <property type="match status" value="1"/>
</dbReference>
<dbReference type="OrthoDB" id="2194683at2759"/>
<evidence type="ECO:0000259" key="9">
    <source>
        <dbReference type="Pfam" id="PF08662"/>
    </source>
</evidence>
<dbReference type="OMA" id="RCCAYSP"/>
<evidence type="ECO:0000256" key="2">
    <source>
        <dbReference type="ARBA" id="ARBA00013819"/>
    </source>
</evidence>
<keyword evidence="11" id="KW-1185">Reference proteome</keyword>
<dbReference type="KEGG" id="mpp:MICPUCDRAFT_70190"/>
<proteinExistence type="inferred from homology"/>
<reference evidence="10 11" key="1">
    <citation type="journal article" date="2009" name="Science">
        <title>Green evolution and dynamic adaptations revealed by genomes of the marine picoeukaryotes Micromonas.</title>
        <authorList>
            <person name="Worden A.Z."/>
            <person name="Lee J.H."/>
            <person name="Mock T."/>
            <person name="Rouze P."/>
            <person name="Simmons M.P."/>
            <person name="Aerts A.L."/>
            <person name="Allen A.E."/>
            <person name="Cuvelier M.L."/>
            <person name="Derelle E."/>
            <person name="Everett M.V."/>
            <person name="Foulon E."/>
            <person name="Grimwood J."/>
            <person name="Gundlach H."/>
            <person name="Henrissat B."/>
            <person name="Napoli C."/>
            <person name="McDonald S.M."/>
            <person name="Parker M.S."/>
            <person name="Rombauts S."/>
            <person name="Salamov A."/>
            <person name="Von Dassow P."/>
            <person name="Badger J.H."/>
            <person name="Coutinho P.M."/>
            <person name="Demir E."/>
            <person name="Dubchak I."/>
            <person name="Gentemann C."/>
            <person name="Eikrem W."/>
            <person name="Gready J.E."/>
            <person name="John U."/>
            <person name="Lanier W."/>
            <person name="Lindquist E.A."/>
            <person name="Lucas S."/>
            <person name="Mayer K.F."/>
            <person name="Moreau H."/>
            <person name="Not F."/>
            <person name="Otillar R."/>
            <person name="Panaud O."/>
            <person name="Pangilinan J."/>
            <person name="Paulsen I."/>
            <person name="Piegu B."/>
            <person name="Poliakov A."/>
            <person name="Robbens S."/>
            <person name="Schmutz J."/>
            <person name="Toulza E."/>
            <person name="Wyss T."/>
            <person name="Zelensky A."/>
            <person name="Zhou K."/>
            <person name="Armbrust E.V."/>
            <person name="Bhattacharya D."/>
            <person name="Goodenough U.W."/>
            <person name="Van de Peer Y."/>
            <person name="Grigoriev I.V."/>
        </authorList>
    </citation>
    <scope>NUCLEOTIDE SEQUENCE [LARGE SCALE GENOMIC DNA]</scope>
    <source>
        <strain evidence="10 11">CCMP1545</strain>
    </source>
</reference>
<dbReference type="PANTHER" id="PTHR13227:SF0">
    <property type="entry name" value="EUKARYOTIC TRANSLATION INITIATION FACTOR 2A"/>
    <property type="match status" value="1"/>
</dbReference>
<evidence type="ECO:0000256" key="6">
    <source>
        <dbReference type="ARBA" id="ARBA00022845"/>
    </source>
</evidence>
<keyword evidence="6" id="KW-0810">Translation regulation</keyword>
<feature type="domain" description="Translation initiation factor beta propellor-like" evidence="9">
    <location>
        <begin position="222"/>
        <end position="411"/>
    </location>
</feature>
<dbReference type="PANTHER" id="PTHR13227">
    <property type="entry name" value="EUKARYOTIC TRANSLATION INITIATION FACTOR 2A"/>
    <property type="match status" value="1"/>
</dbReference>
<gene>
    <name evidence="10" type="primary">EIF2A</name>
    <name evidence="10" type="ORF">MICPUCDRAFT_70190</name>
</gene>
<evidence type="ECO:0000256" key="7">
    <source>
        <dbReference type="ARBA" id="ARBA00022917"/>
    </source>
</evidence>
<evidence type="ECO:0000313" key="11">
    <source>
        <dbReference type="Proteomes" id="UP000001876"/>
    </source>
</evidence>
<sequence>METLELPANIGILERGPAGATIHAHSAGSAISRSVFSDIPALQTLFSVDGRILACVHNSGVSVYDAKSFVPVLQIHTPGTVAVSFSTTGRFLCVLQKASNLGAGKEKNLTVWEVSSGAIAYDCFQKAFSKADWPTIQFSADDGIACRAVSNEVHFFFPPHFTTHHVRLRVEQVAKCKLSPCHHPVIASFAPTNQKQPGKVSLYDVPSAGTQELVKQEPKVQKSIFRVQDIDFRWASDGSAVLIIASSDVDMTNQSYFGETNLHYARVDGRVNCKVSLDKEGAVHEASWSPNSDEFVVVYGVMPAKATIFSALTCEPIYQLGSGPHNTVRWNPFGHMICLAGFGNLPGDLRFYDKKADGKYKLTGFARAACSVRSCYCKFIYFCVLNVDNGFKIWRYNGELLYHAERNKLYEATWQPVAAGTYKSRPISPGTVRKEDGSGLKGTGDTSGPRKPPPYVPPHGSSGTGSFSLAHAPPEESKPGKYRTSRSTEPFPFTATSGPPGATFADSKASKNAAKNAKKRAAAKAKKGMGAT</sequence>
<keyword evidence="7" id="KW-0648">Protein biosynthesis</keyword>
<dbReference type="RefSeq" id="XP_003056574.1">
    <property type="nucleotide sequence ID" value="XM_003056528.1"/>
</dbReference>
<evidence type="ECO:0000256" key="3">
    <source>
        <dbReference type="ARBA" id="ARBA00022540"/>
    </source>
</evidence>
<dbReference type="GeneID" id="9681594"/>
<name>C1MLJ0_MICPC</name>
<dbReference type="GO" id="GO:0003729">
    <property type="term" value="F:mRNA binding"/>
    <property type="evidence" value="ECO:0007669"/>
    <property type="project" value="TreeGrafter"/>
</dbReference>
<keyword evidence="3 10" id="KW-0396">Initiation factor</keyword>
<evidence type="ECO:0000313" key="10">
    <source>
        <dbReference type="EMBL" id="EEH59950.1"/>
    </source>
</evidence>
<feature type="compositionally biased region" description="Basic residues" evidence="8">
    <location>
        <begin position="516"/>
        <end position="532"/>
    </location>
</feature>
<dbReference type="Pfam" id="PF08662">
    <property type="entry name" value="eIF2A"/>
    <property type="match status" value="1"/>
</dbReference>
<feature type="region of interest" description="Disordered" evidence="8">
    <location>
        <begin position="425"/>
        <end position="532"/>
    </location>
</feature>
<comment type="similarity">
    <text evidence="1">Belongs to the WD repeat EIF2A family.</text>
</comment>
<dbReference type="InterPro" id="IPR013979">
    <property type="entry name" value="TIF_beta_prop-like"/>
</dbReference>
<dbReference type="InterPro" id="IPR011387">
    <property type="entry name" value="TIF2A"/>
</dbReference>
<dbReference type="GO" id="GO:0003743">
    <property type="term" value="F:translation initiation factor activity"/>
    <property type="evidence" value="ECO:0007669"/>
    <property type="project" value="UniProtKB-KW"/>
</dbReference>
<evidence type="ECO:0000256" key="4">
    <source>
        <dbReference type="ARBA" id="ARBA00022574"/>
    </source>
</evidence>
<dbReference type="STRING" id="564608.C1MLJ0"/>
<dbReference type="eggNOG" id="KOG2315">
    <property type="taxonomic scope" value="Eukaryota"/>
</dbReference>
<dbReference type="GO" id="GO:0006417">
    <property type="term" value="P:regulation of translation"/>
    <property type="evidence" value="ECO:0007669"/>
    <property type="project" value="UniProtKB-KW"/>
</dbReference>
<evidence type="ECO:0000256" key="8">
    <source>
        <dbReference type="SAM" id="MobiDB-lite"/>
    </source>
</evidence>
<dbReference type="EMBL" id="GG663736">
    <property type="protein sequence ID" value="EEH59950.1"/>
    <property type="molecule type" value="Genomic_DNA"/>
</dbReference>
<dbReference type="AlphaFoldDB" id="C1MLJ0"/>
<dbReference type="SUPFAM" id="SSF82171">
    <property type="entry name" value="DPP6 N-terminal domain-like"/>
    <property type="match status" value="1"/>
</dbReference>
<dbReference type="Proteomes" id="UP000001876">
    <property type="component" value="Unassembled WGS sequence"/>
</dbReference>
<organism evidence="11">
    <name type="scientific">Micromonas pusilla (strain CCMP1545)</name>
    <name type="common">Picoplanktonic green alga</name>
    <dbReference type="NCBI Taxonomy" id="564608"/>
    <lineage>
        <taxon>Eukaryota</taxon>
        <taxon>Viridiplantae</taxon>
        <taxon>Chlorophyta</taxon>
        <taxon>Mamiellophyceae</taxon>
        <taxon>Mamiellales</taxon>
        <taxon>Mamiellaceae</taxon>
        <taxon>Micromonas</taxon>
    </lineage>
</organism>
<accession>C1MLJ0</accession>
<dbReference type="InterPro" id="IPR015943">
    <property type="entry name" value="WD40/YVTN_repeat-like_dom_sf"/>
</dbReference>
<keyword evidence="4" id="KW-0853">WD repeat</keyword>
<evidence type="ECO:0000256" key="1">
    <source>
        <dbReference type="ARBA" id="ARBA00009573"/>
    </source>
</evidence>
<dbReference type="GO" id="GO:0043022">
    <property type="term" value="F:ribosome binding"/>
    <property type="evidence" value="ECO:0007669"/>
    <property type="project" value="TreeGrafter"/>
</dbReference>
<keyword evidence="5" id="KW-0677">Repeat</keyword>
<protein>
    <recommendedName>
        <fullName evidence="2">Eukaryotic translation initiation factor 2A</fullName>
    </recommendedName>
</protein>
<dbReference type="GO" id="GO:0022627">
    <property type="term" value="C:cytosolic small ribosomal subunit"/>
    <property type="evidence" value="ECO:0007669"/>
    <property type="project" value="TreeGrafter"/>
</dbReference>